<accession>A0A5B0E296</accession>
<dbReference type="GO" id="GO:0042602">
    <property type="term" value="F:riboflavin reductase (NADPH) activity"/>
    <property type="evidence" value="ECO:0007669"/>
    <property type="project" value="TreeGrafter"/>
</dbReference>
<dbReference type="PANTHER" id="PTHR30466">
    <property type="entry name" value="FLAVIN REDUCTASE"/>
    <property type="match status" value="1"/>
</dbReference>
<evidence type="ECO:0000313" key="5">
    <source>
        <dbReference type="Proteomes" id="UP000323856"/>
    </source>
</evidence>
<dbReference type="InterPro" id="IPR012349">
    <property type="entry name" value="Split_barrel_FMN-bd"/>
</dbReference>
<reference evidence="4 5" key="1">
    <citation type="submission" date="2019-07" db="EMBL/GenBank/DDBJ databases">
        <title>Analysis of the biochemical properties, biological activity and biotechnological potential of siderophores and biosurfactants produced by Antarctic psychrotolerant bacteria.</title>
        <authorList>
            <person name="Styczynski M."/>
            <person name="Krucon T."/>
            <person name="Decewicz P."/>
            <person name="Dziewit L."/>
        </authorList>
    </citation>
    <scope>NUCLEOTIDE SEQUENCE [LARGE SCALE GENOMIC DNA]</scope>
    <source>
        <strain evidence="4 5">ANT_H27</strain>
    </source>
</reference>
<dbReference type="InterPro" id="IPR002563">
    <property type="entry name" value="Flavin_Rdtase-like_dom"/>
</dbReference>
<dbReference type="AlphaFoldDB" id="A0A5B0E296"/>
<dbReference type="OrthoDB" id="9792858at2"/>
<gene>
    <name evidence="4" type="ORF">FQ154_19445</name>
</gene>
<dbReference type="EMBL" id="VOBL01000034">
    <property type="protein sequence ID" value="KAA0973177.1"/>
    <property type="molecule type" value="Genomic_DNA"/>
</dbReference>
<keyword evidence="2" id="KW-0560">Oxidoreductase</keyword>
<proteinExistence type="inferred from homology"/>
<feature type="domain" description="Flavin reductase like" evidence="3">
    <location>
        <begin position="19"/>
        <end position="162"/>
    </location>
</feature>
<dbReference type="Pfam" id="PF01613">
    <property type="entry name" value="Flavin_Reduct"/>
    <property type="match status" value="1"/>
</dbReference>
<dbReference type="GO" id="GO:0010181">
    <property type="term" value="F:FMN binding"/>
    <property type="evidence" value="ECO:0007669"/>
    <property type="project" value="InterPro"/>
</dbReference>
<sequence>MTSTITRQPVDTRELRNALGTFATGVAVITTLAADGSPVGVTANSFASVSLDPPMILWMPGRHLRSMGHFKSADRFAVNVLAKDQAGLSRRFATPGEDKFEGLSVTDGLGGIPLIKNALATFEASTATLHEAGDHYIILGNVERYEYRIGEPLVFHGGSYCDVIAS</sequence>
<comment type="similarity">
    <text evidence="1">Belongs to the non-flavoprotein flavin reductase family.</text>
</comment>
<evidence type="ECO:0000259" key="3">
    <source>
        <dbReference type="SMART" id="SM00903"/>
    </source>
</evidence>
<comment type="caution">
    <text evidence="4">The sequence shown here is derived from an EMBL/GenBank/DDBJ whole genome shotgun (WGS) entry which is preliminary data.</text>
</comment>
<protein>
    <submittedName>
        <fullName evidence="4">Flavin reductase family protein</fullName>
    </submittedName>
</protein>
<dbReference type="RefSeq" id="WP_149621009.1">
    <property type="nucleotide sequence ID" value="NZ_VOBL01000034.1"/>
</dbReference>
<evidence type="ECO:0000313" key="4">
    <source>
        <dbReference type="EMBL" id="KAA0973177.1"/>
    </source>
</evidence>
<dbReference type="Gene3D" id="2.30.110.10">
    <property type="entry name" value="Electron Transport, Fmn-binding Protein, Chain A"/>
    <property type="match status" value="1"/>
</dbReference>
<dbReference type="PANTHER" id="PTHR30466:SF11">
    <property type="entry name" value="FLAVIN-DEPENDENT MONOOXYGENASE, REDUCTASE SUBUNIT HSAB"/>
    <property type="match status" value="1"/>
</dbReference>
<evidence type="ECO:0000256" key="1">
    <source>
        <dbReference type="ARBA" id="ARBA00008898"/>
    </source>
</evidence>
<evidence type="ECO:0000256" key="2">
    <source>
        <dbReference type="ARBA" id="ARBA00023002"/>
    </source>
</evidence>
<dbReference type="Proteomes" id="UP000323856">
    <property type="component" value="Unassembled WGS sequence"/>
</dbReference>
<organism evidence="4 5">
    <name type="scientific">Paeniglutamicibacter gangotriensis</name>
    <dbReference type="NCBI Taxonomy" id="254787"/>
    <lineage>
        <taxon>Bacteria</taxon>
        <taxon>Bacillati</taxon>
        <taxon>Actinomycetota</taxon>
        <taxon>Actinomycetes</taxon>
        <taxon>Micrococcales</taxon>
        <taxon>Micrococcaceae</taxon>
        <taxon>Paeniglutamicibacter</taxon>
    </lineage>
</organism>
<name>A0A5B0E296_9MICC</name>
<dbReference type="SUPFAM" id="SSF50475">
    <property type="entry name" value="FMN-binding split barrel"/>
    <property type="match status" value="1"/>
</dbReference>
<dbReference type="SMART" id="SM00903">
    <property type="entry name" value="Flavin_Reduct"/>
    <property type="match status" value="1"/>
</dbReference>
<dbReference type="InterPro" id="IPR050268">
    <property type="entry name" value="NADH-dep_flavin_reductase"/>
</dbReference>